<organism evidence="9 10">
    <name type="scientific">Commensalibacter oyaizuii</name>
    <dbReference type="NCBI Taxonomy" id="3043873"/>
    <lineage>
        <taxon>Bacteria</taxon>
        <taxon>Pseudomonadati</taxon>
        <taxon>Pseudomonadota</taxon>
        <taxon>Alphaproteobacteria</taxon>
        <taxon>Acetobacterales</taxon>
        <taxon>Acetobacteraceae</taxon>
    </lineage>
</organism>
<evidence type="ECO:0000256" key="6">
    <source>
        <dbReference type="ARBA" id="ARBA00022989"/>
    </source>
</evidence>
<evidence type="ECO:0000313" key="10">
    <source>
        <dbReference type="Proteomes" id="UP001431634"/>
    </source>
</evidence>
<evidence type="ECO:0000256" key="2">
    <source>
        <dbReference type="ARBA" id="ARBA00010735"/>
    </source>
</evidence>
<keyword evidence="6 8" id="KW-1133">Transmembrane helix</keyword>
<name>A0ABT6Q358_9PROT</name>
<evidence type="ECO:0000256" key="1">
    <source>
        <dbReference type="ARBA" id="ARBA00004651"/>
    </source>
</evidence>
<comment type="subcellular location">
    <subcellularLocation>
        <location evidence="1">Cell membrane</location>
        <topology evidence="1">Multi-pass membrane protein</topology>
    </subcellularLocation>
</comment>
<feature type="transmembrane region" description="Helical" evidence="8">
    <location>
        <begin position="145"/>
        <end position="171"/>
    </location>
</feature>
<dbReference type="EMBL" id="JASBAO010000001">
    <property type="protein sequence ID" value="MDI2091538.1"/>
    <property type="molecule type" value="Genomic_DNA"/>
</dbReference>
<keyword evidence="4" id="KW-1003">Cell membrane</keyword>
<evidence type="ECO:0000256" key="8">
    <source>
        <dbReference type="SAM" id="Phobius"/>
    </source>
</evidence>
<accession>A0ABT6Q358</accession>
<dbReference type="Proteomes" id="UP001431634">
    <property type="component" value="Unassembled WGS sequence"/>
</dbReference>
<feature type="transmembrane region" description="Helical" evidence="8">
    <location>
        <begin position="177"/>
        <end position="195"/>
    </location>
</feature>
<dbReference type="Pfam" id="PF03591">
    <property type="entry name" value="AzlC"/>
    <property type="match status" value="1"/>
</dbReference>
<evidence type="ECO:0000256" key="7">
    <source>
        <dbReference type="ARBA" id="ARBA00023136"/>
    </source>
</evidence>
<feature type="transmembrane region" description="Helical" evidence="8">
    <location>
        <begin position="78"/>
        <end position="101"/>
    </location>
</feature>
<keyword evidence="7 8" id="KW-0472">Membrane</keyword>
<comment type="caution">
    <text evidence="9">The sequence shown here is derived from an EMBL/GenBank/DDBJ whole genome shotgun (WGS) entry which is preliminary data.</text>
</comment>
<keyword evidence="3" id="KW-0813">Transport</keyword>
<dbReference type="RefSeq" id="WP_281448628.1">
    <property type="nucleotide sequence ID" value="NZ_JASBAO010000001.1"/>
</dbReference>
<reference evidence="9" key="1">
    <citation type="submission" date="2023-05" db="EMBL/GenBank/DDBJ databases">
        <title>Whole genome sequence of Commensalibacter sp.</title>
        <authorList>
            <person name="Charoenyingcharoen P."/>
            <person name="Yukphan P."/>
        </authorList>
    </citation>
    <scope>NUCLEOTIDE SEQUENCE</scope>
    <source>
        <strain evidence="9">TBRC 16381</strain>
    </source>
</reference>
<dbReference type="PANTHER" id="PTHR34979">
    <property type="entry name" value="INNER MEMBRANE PROTEIN YGAZ"/>
    <property type="match status" value="1"/>
</dbReference>
<evidence type="ECO:0000256" key="5">
    <source>
        <dbReference type="ARBA" id="ARBA00022692"/>
    </source>
</evidence>
<comment type="similarity">
    <text evidence="2">Belongs to the AzlC family.</text>
</comment>
<dbReference type="PANTHER" id="PTHR34979:SF1">
    <property type="entry name" value="INNER MEMBRANE PROTEIN YGAZ"/>
    <property type="match status" value="1"/>
</dbReference>
<evidence type="ECO:0000313" key="9">
    <source>
        <dbReference type="EMBL" id="MDI2091538.1"/>
    </source>
</evidence>
<feature type="transmembrane region" description="Helical" evidence="8">
    <location>
        <begin position="20"/>
        <end position="39"/>
    </location>
</feature>
<gene>
    <name evidence="9" type="ORF">QJV27_09205</name>
</gene>
<dbReference type="InterPro" id="IPR011606">
    <property type="entry name" value="Brnchd-chn_aa_trnsp_permease"/>
</dbReference>
<protein>
    <submittedName>
        <fullName evidence="9">AzlC family ABC transporter permease</fullName>
    </submittedName>
</protein>
<keyword evidence="10" id="KW-1185">Reference proteome</keyword>
<sequence length="249" mass="27901">MSVAQAHIQRYVYKECIRGFKAALPLMISFLPFGMLLGTQAKMHGMSLLEILLMCGINFAGGSEFVAVGLWQHAPPLLLIVSMTLLVNCRHVLMGVTMIPLCRKEPLSKILFSFFFLCDEAWALSLQDSYRRMKEGYRRAFSYPFYITVALCFYFIWLFSALLGVLVGPLLGDLTQYGFDMAFPAVFIVLLRGMWQGWRKGIPWAVSLIVACIVHLTVPGAWYVIAGAGAGLIIVLLLPENFFEGPYHA</sequence>
<keyword evidence="5 8" id="KW-0812">Transmembrane</keyword>
<evidence type="ECO:0000256" key="3">
    <source>
        <dbReference type="ARBA" id="ARBA00022448"/>
    </source>
</evidence>
<feature type="transmembrane region" description="Helical" evidence="8">
    <location>
        <begin position="202"/>
        <end position="218"/>
    </location>
</feature>
<evidence type="ECO:0000256" key="4">
    <source>
        <dbReference type="ARBA" id="ARBA00022475"/>
    </source>
</evidence>
<proteinExistence type="inferred from homology"/>